<dbReference type="PANTHER" id="PTHR44591:SF3">
    <property type="entry name" value="RESPONSE REGULATORY DOMAIN-CONTAINING PROTEIN"/>
    <property type="match status" value="1"/>
</dbReference>
<dbReference type="GO" id="GO:0000160">
    <property type="term" value="P:phosphorelay signal transduction system"/>
    <property type="evidence" value="ECO:0007669"/>
    <property type="project" value="InterPro"/>
</dbReference>
<dbReference type="Gene3D" id="3.40.50.2300">
    <property type="match status" value="2"/>
</dbReference>
<dbReference type="PANTHER" id="PTHR44591">
    <property type="entry name" value="STRESS RESPONSE REGULATOR PROTEIN 1"/>
    <property type="match status" value="1"/>
</dbReference>
<dbReference type="InterPro" id="IPR050595">
    <property type="entry name" value="Bact_response_regulator"/>
</dbReference>
<sequence>MPARILIVEDNPANLELMVYLLTASGHKTLVATNGAQGLEIARDSRPDLVVCDIQMPAMNGYEMVQALKADNGLRSIPIVAVTAFAMVGDRDKALTAGFDDYVSKPIEPEKFVSQIEQLLPLEMRTAPRAEQLSVEERIPHREHKGRTILIVDDTQENLNLTQYLFSNAGYEVISTRTAFEAFSLARQTNPDLIISDVTMPATSGYDFIAAIKADDKLRTIPFLFLTSTATSEANRSRGLALGAAGYLSRPIDPEVLLAEVAACFKD</sequence>
<dbReference type="AlphaFoldDB" id="A0A193LDJ1"/>
<dbReference type="OrthoDB" id="9800897at2"/>
<dbReference type="KEGG" id="woc:BA177_04115"/>
<feature type="domain" description="Response regulatory" evidence="3">
    <location>
        <begin position="148"/>
        <end position="265"/>
    </location>
</feature>
<reference evidence="4 5" key="1">
    <citation type="submission" date="2016-06" db="EMBL/GenBank/DDBJ databases">
        <title>Complete genome sequence of a deep-branching marine Gamma Proteobacterium Woeseia oceani type strain XK5.</title>
        <authorList>
            <person name="Mu D."/>
            <person name="Du Z."/>
        </authorList>
    </citation>
    <scope>NUCLEOTIDE SEQUENCE [LARGE SCALE GENOMIC DNA]</scope>
    <source>
        <strain evidence="4 5">XK5</strain>
    </source>
</reference>
<dbReference type="EMBL" id="CP016268">
    <property type="protein sequence ID" value="ANO50506.1"/>
    <property type="molecule type" value="Genomic_DNA"/>
</dbReference>
<evidence type="ECO:0000313" key="5">
    <source>
        <dbReference type="Proteomes" id="UP000092695"/>
    </source>
</evidence>
<evidence type="ECO:0000256" key="1">
    <source>
        <dbReference type="ARBA" id="ARBA00022553"/>
    </source>
</evidence>
<dbReference type="STRING" id="1548547.BA177_04115"/>
<dbReference type="Proteomes" id="UP000092695">
    <property type="component" value="Chromosome"/>
</dbReference>
<organism evidence="4 5">
    <name type="scientific">Woeseia oceani</name>
    <dbReference type="NCBI Taxonomy" id="1548547"/>
    <lineage>
        <taxon>Bacteria</taxon>
        <taxon>Pseudomonadati</taxon>
        <taxon>Pseudomonadota</taxon>
        <taxon>Gammaproteobacteria</taxon>
        <taxon>Woeseiales</taxon>
        <taxon>Woeseiaceae</taxon>
        <taxon>Woeseia</taxon>
    </lineage>
</organism>
<evidence type="ECO:0000259" key="3">
    <source>
        <dbReference type="PROSITE" id="PS50110"/>
    </source>
</evidence>
<gene>
    <name evidence="4" type="ORF">BA177_04115</name>
</gene>
<feature type="domain" description="Response regulatory" evidence="3">
    <location>
        <begin position="4"/>
        <end position="120"/>
    </location>
</feature>
<dbReference type="Pfam" id="PF00072">
    <property type="entry name" value="Response_reg"/>
    <property type="match status" value="2"/>
</dbReference>
<name>A0A193LDJ1_9GAMM</name>
<dbReference type="SUPFAM" id="SSF52172">
    <property type="entry name" value="CheY-like"/>
    <property type="match status" value="2"/>
</dbReference>
<keyword evidence="5" id="KW-1185">Reference proteome</keyword>
<feature type="modified residue" description="4-aspartylphosphate" evidence="2">
    <location>
        <position position="53"/>
    </location>
</feature>
<dbReference type="InterPro" id="IPR001789">
    <property type="entry name" value="Sig_transdc_resp-reg_receiver"/>
</dbReference>
<keyword evidence="1 2" id="KW-0597">Phosphoprotein</keyword>
<accession>A0A193LDJ1</accession>
<dbReference type="SMART" id="SM00448">
    <property type="entry name" value="REC"/>
    <property type="match status" value="2"/>
</dbReference>
<evidence type="ECO:0000313" key="4">
    <source>
        <dbReference type="EMBL" id="ANO50506.1"/>
    </source>
</evidence>
<dbReference type="PROSITE" id="PS50110">
    <property type="entry name" value="RESPONSE_REGULATORY"/>
    <property type="match status" value="2"/>
</dbReference>
<evidence type="ECO:0000256" key="2">
    <source>
        <dbReference type="PROSITE-ProRule" id="PRU00169"/>
    </source>
</evidence>
<dbReference type="InterPro" id="IPR011006">
    <property type="entry name" value="CheY-like_superfamily"/>
</dbReference>
<dbReference type="RefSeq" id="WP_068613233.1">
    <property type="nucleotide sequence ID" value="NZ_CP016268.1"/>
</dbReference>
<feature type="modified residue" description="4-aspartylphosphate" evidence="2">
    <location>
        <position position="197"/>
    </location>
</feature>
<proteinExistence type="predicted"/>
<protein>
    <recommendedName>
        <fullName evidence="3">Response regulatory domain-containing protein</fullName>
    </recommendedName>
</protein>